<reference evidence="1" key="1">
    <citation type="submission" date="2020-05" db="EMBL/GenBank/DDBJ databases">
        <title>Phylogenomic resolution of chytrid fungi.</title>
        <authorList>
            <person name="Stajich J.E."/>
            <person name="Amses K."/>
            <person name="Simmons R."/>
            <person name="Seto K."/>
            <person name="Myers J."/>
            <person name="Bonds A."/>
            <person name="Quandt C.A."/>
            <person name="Barry K."/>
            <person name="Liu P."/>
            <person name="Grigoriev I."/>
            <person name="Longcore J.E."/>
            <person name="James T.Y."/>
        </authorList>
    </citation>
    <scope>NUCLEOTIDE SEQUENCE</scope>
    <source>
        <strain evidence="1">JEL0379</strain>
    </source>
</reference>
<organism evidence="1 2">
    <name type="scientific">Geranomyces variabilis</name>
    <dbReference type="NCBI Taxonomy" id="109894"/>
    <lineage>
        <taxon>Eukaryota</taxon>
        <taxon>Fungi</taxon>
        <taxon>Fungi incertae sedis</taxon>
        <taxon>Chytridiomycota</taxon>
        <taxon>Chytridiomycota incertae sedis</taxon>
        <taxon>Chytridiomycetes</taxon>
        <taxon>Spizellomycetales</taxon>
        <taxon>Powellomycetaceae</taxon>
        <taxon>Geranomyces</taxon>
    </lineage>
</organism>
<dbReference type="PANTHER" id="PTHR31854:SF2">
    <property type="entry name" value="TUBULIN POLYGLUTAMYLASE COMPLEX SUBUNIT 2"/>
    <property type="match status" value="1"/>
</dbReference>
<keyword evidence="2" id="KW-1185">Reference proteome</keyword>
<proteinExistence type="predicted"/>
<accession>A0AAD5TJJ6</accession>
<dbReference type="EMBL" id="JADGJQ010000026">
    <property type="protein sequence ID" value="KAJ3178480.1"/>
    <property type="molecule type" value="Genomic_DNA"/>
</dbReference>
<evidence type="ECO:0000313" key="2">
    <source>
        <dbReference type="Proteomes" id="UP001212152"/>
    </source>
</evidence>
<sequence>MLSQKRPAPVLAATSNLLSYLETCPHVTDIRLSSNPPCSDADIQIWARMNVPHVLPADVAALLLTTDGFKIQWGTSLPSPSPAPRTMPTATTGPAHVAMENVEIGRVEINALRDWQRIPDTTDDNSNNSKPPGTAYIIQKTPPHGYTCLVFLPCKTQQQDEARTAVWFHDTSTRRWHLLAASFAAYVRLMVAHLGVRGWQLGWTERGMPQATMDWLAMYAQARVKEYRKARAARNWKQSVLPDTSSGTGGVPFGAMKVKQLVAAAKVAAAPPVKAEKLAAAQGGIKRPVTR</sequence>
<dbReference type="Proteomes" id="UP001212152">
    <property type="component" value="Unassembled WGS sequence"/>
</dbReference>
<name>A0AAD5TJJ6_9FUNG</name>
<comment type="caution">
    <text evidence="1">The sequence shown here is derived from an EMBL/GenBank/DDBJ whole genome shotgun (WGS) entry which is preliminary data.</text>
</comment>
<dbReference type="AlphaFoldDB" id="A0AAD5TJJ6"/>
<dbReference type="PANTHER" id="PTHR31854">
    <property type="entry name" value="TUBULIN POLYGLUTAMYLASE COMPLEX SUBUNIT 2"/>
    <property type="match status" value="1"/>
</dbReference>
<evidence type="ECO:0000313" key="1">
    <source>
        <dbReference type="EMBL" id="KAJ3178480.1"/>
    </source>
</evidence>
<protein>
    <submittedName>
        <fullName evidence="1">Uncharacterized protein</fullName>
    </submittedName>
</protein>
<gene>
    <name evidence="1" type="ORF">HDU87_003554</name>
</gene>
<dbReference type="InterPro" id="IPR039231">
    <property type="entry name" value="TPGS2"/>
</dbReference>